<comment type="subcellular location">
    <subcellularLocation>
        <location evidence="1">Membrane</location>
        <topology evidence="1">Multi-pass membrane protein</topology>
    </subcellularLocation>
</comment>
<dbReference type="InterPro" id="IPR003834">
    <property type="entry name" value="Cyt_c_assmbl_TM_dom"/>
</dbReference>
<evidence type="ECO:0000256" key="1">
    <source>
        <dbReference type="ARBA" id="ARBA00004141"/>
    </source>
</evidence>
<comment type="similarity">
    <text evidence="2">Belongs to the DsbD family.</text>
</comment>
<comment type="caution">
    <text evidence="8">The sequence shown here is derived from an EMBL/GenBank/DDBJ whole genome shotgun (WGS) entry which is preliminary data.</text>
</comment>
<protein>
    <submittedName>
        <fullName evidence="8">Cytochrome c biogenesis protein CcdA</fullName>
    </submittedName>
</protein>
<feature type="transmembrane region" description="Helical" evidence="6">
    <location>
        <begin position="16"/>
        <end position="35"/>
    </location>
</feature>
<dbReference type="EMBL" id="JAAXPR010000033">
    <property type="protein sequence ID" value="NKZ21359.1"/>
    <property type="molecule type" value="Genomic_DNA"/>
</dbReference>
<dbReference type="InterPro" id="IPR051790">
    <property type="entry name" value="Cytochrome_c-biogenesis_DsbD"/>
</dbReference>
<dbReference type="GO" id="GO:0016020">
    <property type="term" value="C:membrane"/>
    <property type="evidence" value="ECO:0007669"/>
    <property type="project" value="UniProtKB-SubCell"/>
</dbReference>
<keyword evidence="5 6" id="KW-0472">Membrane</keyword>
<feature type="transmembrane region" description="Helical" evidence="6">
    <location>
        <begin position="56"/>
        <end position="80"/>
    </location>
</feature>
<dbReference type="Proteomes" id="UP000522720">
    <property type="component" value="Unassembled WGS sequence"/>
</dbReference>
<dbReference type="GO" id="GO:0017004">
    <property type="term" value="P:cytochrome complex assembly"/>
    <property type="evidence" value="ECO:0007669"/>
    <property type="project" value="InterPro"/>
</dbReference>
<dbReference type="PANTHER" id="PTHR31272">
    <property type="entry name" value="CYTOCHROME C-TYPE BIOGENESIS PROTEIN HI_1454-RELATED"/>
    <property type="match status" value="1"/>
</dbReference>
<feature type="transmembrane region" description="Helical" evidence="6">
    <location>
        <begin position="165"/>
        <end position="188"/>
    </location>
</feature>
<keyword evidence="3 6" id="KW-0812">Transmembrane</keyword>
<evidence type="ECO:0000313" key="9">
    <source>
        <dbReference type="Proteomes" id="UP000522720"/>
    </source>
</evidence>
<proteinExistence type="inferred from homology"/>
<evidence type="ECO:0000256" key="5">
    <source>
        <dbReference type="ARBA" id="ARBA00023136"/>
    </source>
</evidence>
<feature type="domain" description="Cytochrome C biogenesis protein transmembrane" evidence="7">
    <location>
        <begin position="8"/>
        <end position="222"/>
    </location>
</feature>
<keyword evidence="4 6" id="KW-1133">Transmembrane helix</keyword>
<name>A0A7X6N108_9STRE</name>
<feature type="transmembrane region" description="Helical" evidence="6">
    <location>
        <begin position="86"/>
        <end position="110"/>
    </location>
</feature>
<evidence type="ECO:0000256" key="3">
    <source>
        <dbReference type="ARBA" id="ARBA00022692"/>
    </source>
</evidence>
<reference evidence="8 9" key="1">
    <citation type="submission" date="2020-04" db="EMBL/GenBank/DDBJ databases">
        <title>MicrobeNet Type strains.</title>
        <authorList>
            <person name="Nicholson A.C."/>
        </authorList>
    </citation>
    <scope>NUCLEOTIDE SEQUENCE [LARGE SCALE GENOMIC DNA]</scope>
    <source>
        <strain evidence="8 9">CCUG 69612</strain>
    </source>
</reference>
<dbReference type="Pfam" id="PF02683">
    <property type="entry name" value="DsbD_TM"/>
    <property type="match status" value="1"/>
</dbReference>
<sequence>MEIQHVKVLALFLEGLLSFFSPCVLPILPIYIGILGGQSEGGYDSKHRKRVLYNTLIFVLGIATTFFLLAFASSFLSRFLTQHIRVVQIVSGVLIILMGLFQLGVIKSVALTKEISAKAKVYQAGQTVTPIIAYLMGFTFSFSWTPCIGPILASVFFYASSHSGIWSILLISVYCIGFILPFILVAIFSQKVLDYFKKQTRLLHYTKIISGVLLILIGLSILTGLFANLTHLLK</sequence>
<evidence type="ECO:0000259" key="7">
    <source>
        <dbReference type="Pfam" id="PF02683"/>
    </source>
</evidence>
<accession>A0A7X6N108</accession>
<dbReference type="PANTHER" id="PTHR31272:SF4">
    <property type="entry name" value="CYTOCHROME C-TYPE BIOGENESIS PROTEIN HI_1454-RELATED"/>
    <property type="match status" value="1"/>
</dbReference>
<evidence type="ECO:0000256" key="2">
    <source>
        <dbReference type="ARBA" id="ARBA00006143"/>
    </source>
</evidence>
<evidence type="ECO:0000256" key="4">
    <source>
        <dbReference type="ARBA" id="ARBA00022989"/>
    </source>
</evidence>
<gene>
    <name evidence="8" type="ORF">HF992_11150</name>
</gene>
<evidence type="ECO:0000256" key="6">
    <source>
        <dbReference type="SAM" id="Phobius"/>
    </source>
</evidence>
<evidence type="ECO:0000313" key="8">
    <source>
        <dbReference type="EMBL" id="NKZ21359.1"/>
    </source>
</evidence>
<feature type="transmembrane region" description="Helical" evidence="6">
    <location>
        <begin position="208"/>
        <end position="229"/>
    </location>
</feature>
<dbReference type="AlphaFoldDB" id="A0A7X6N108"/>
<organism evidence="8 9">
    <name type="scientific">Streptococcus ovuberis</name>
    <dbReference type="NCBI Taxonomy" id="1936207"/>
    <lineage>
        <taxon>Bacteria</taxon>
        <taxon>Bacillati</taxon>
        <taxon>Bacillota</taxon>
        <taxon>Bacilli</taxon>
        <taxon>Lactobacillales</taxon>
        <taxon>Streptococcaceae</taxon>
        <taxon>Streptococcus</taxon>
    </lineage>
</organism>
<keyword evidence="9" id="KW-1185">Reference proteome</keyword>
<dbReference type="RefSeq" id="WP_168550086.1">
    <property type="nucleotide sequence ID" value="NZ_JAAXPR010000033.1"/>
</dbReference>
<feature type="transmembrane region" description="Helical" evidence="6">
    <location>
        <begin position="131"/>
        <end position="159"/>
    </location>
</feature>